<evidence type="ECO:0000313" key="2">
    <source>
        <dbReference type="EMBL" id="KAF6202110.1"/>
    </source>
</evidence>
<name>A0A8S9WYW6_APOLU</name>
<feature type="compositionally biased region" description="Basic and acidic residues" evidence="1">
    <location>
        <begin position="1"/>
        <end position="10"/>
    </location>
</feature>
<dbReference type="AlphaFoldDB" id="A0A8S9WYW6"/>
<organism evidence="2 3">
    <name type="scientific">Apolygus lucorum</name>
    <name type="common">Small green plant bug</name>
    <name type="synonym">Lygocoris lucorum</name>
    <dbReference type="NCBI Taxonomy" id="248454"/>
    <lineage>
        <taxon>Eukaryota</taxon>
        <taxon>Metazoa</taxon>
        <taxon>Ecdysozoa</taxon>
        <taxon>Arthropoda</taxon>
        <taxon>Hexapoda</taxon>
        <taxon>Insecta</taxon>
        <taxon>Pterygota</taxon>
        <taxon>Neoptera</taxon>
        <taxon>Paraneoptera</taxon>
        <taxon>Hemiptera</taxon>
        <taxon>Heteroptera</taxon>
        <taxon>Panheteroptera</taxon>
        <taxon>Cimicomorpha</taxon>
        <taxon>Miridae</taxon>
        <taxon>Mirini</taxon>
        <taxon>Apolygus</taxon>
    </lineage>
</organism>
<dbReference type="Proteomes" id="UP000466442">
    <property type="component" value="Linkage Group LG12"/>
</dbReference>
<evidence type="ECO:0000256" key="1">
    <source>
        <dbReference type="SAM" id="MobiDB-lite"/>
    </source>
</evidence>
<feature type="region of interest" description="Disordered" evidence="1">
    <location>
        <begin position="1"/>
        <end position="99"/>
    </location>
</feature>
<reference evidence="2" key="1">
    <citation type="journal article" date="2021" name="Mol. Ecol. Resour.">
        <title>Apolygus lucorum genome provides insights into omnivorousness and mesophyll feeding.</title>
        <authorList>
            <person name="Liu Y."/>
            <person name="Liu H."/>
            <person name="Wang H."/>
            <person name="Huang T."/>
            <person name="Liu B."/>
            <person name="Yang B."/>
            <person name="Yin L."/>
            <person name="Li B."/>
            <person name="Zhang Y."/>
            <person name="Zhang S."/>
            <person name="Jiang F."/>
            <person name="Zhang X."/>
            <person name="Ren Y."/>
            <person name="Wang B."/>
            <person name="Wang S."/>
            <person name="Lu Y."/>
            <person name="Wu K."/>
            <person name="Fan W."/>
            <person name="Wang G."/>
        </authorList>
    </citation>
    <scope>NUCLEOTIDE SEQUENCE</scope>
    <source>
        <strain evidence="2">12Hb</strain>
    </source>
</reference>
<dbReference type="EMBL" id="WIXP02000012">
    <property type="protein sequence ID" value="KAF6202110.1"/>
    <property type="molecule type" value="Genomic_DNA"/>
</dbReference>
<gene>
    <name evidence="2" type="ORF">GE061_004508</name>
</gene>
<keyword evidence="3" id="KW-1185">Reference proteome</keyword>
<proteinExistence type="predicted"/>
<protein>
    <submittedName>
        <fullName evidence="2">Uncharacterized protein</fullName>
    </submittedName>
</protein>
<evidence type="ECO:0000313" key="3">
    <source>
        <dbReference type="Proteomes" id="UP000466442"/>
    </source>
</evidence>
<feature type="non-terminal residue" evidence="2">
    <location>
        <position position="1"/>
    </location>
</feature>
<comment type="caution">
    <text evidence="2">The sequence shown here is derived from an EMBL/GenBank/DDBJ whole genome shotgun (WGS) entry which is preliminary data.</text>
</comment>
<feature type="compositionally biased region" description="Low complexity" evidence="1">
    <location>
        <begin position="33"/>
        <end position="44"/>
    </location>
</feature>
<accession>A0A8S9WYW6</accession>
<sequence length="99" mass="10652">TLWRKVEKAVKHTSPHVPNHLVSGEGGPKAAEPPRATPTTPETATFEDFQREEESPPPSNEDADKPALPSTKVQESTESKGGESEPLVESSSDPPLPEE</sequence>